<comment type="caution">
    <text evidence="1">The sequence shown here is derived from an EMBL/GenBank/DDBJ whole genome shotgun (WGS) entry which is preliminary data.</text>
</comment>
<reference evidence="1 2" key="1">
    <citation type="submission" date="2019-07" db="EMBL/GenBank/DDBJ databases">
        <title>Genomic Encyclopedia of Archaeal and Bacterial Type Strains, Phase II (KMG-II): from individual species to whole genera.</title>
        <authorList>
            <person name="Goeker M."/>
        </authorList>
    </citation>
    <scope>NUCLEOTIDE SEQUENCE [LARGE SCALE GENOMIC DNA]</scope>
    <source>
        <strain evidence="1 2">ATCC BAA-1854</strain>
    </source>
</reference>
<dbReference type="SUPFAM" id="SSF53756">
    <property type="entry name" value="UDP-Glycosyltransferase/glycogen phosphorylase"/>
    <property type="match status" value="1"/>
</dbReference>
<dbReference type="RefSeq" id="WP_144911560.1">
    <property type="nucleotide sequence ID" value="NZ_VLLI01000004.1"/>
</dbReference>
<gene>
    <name evidence="1" type="ORF">JN11_01690</name>
</gene>
<dbReference type="PANTHER" id="PTHR12526">
    <property type="entry name" value="GLYCOSYLTRANSFERASE"/>
    <property type="match status" value="1"/>
</dbReference>
<dbReference type="Pfam" id="PF13692">
    <property type="entry name" value="Glyco_trans_1_4"/>
    <property type="match status" value="1"/>
</dbReference>
<evidence type="ECO:0000313" key="1">
    <source>
        <dbReference type="EMBL" id="TWJ01539.1"/>
    </source>
</evidence>
<proteinExistence type="predicted"/>
<keyword evidence="1" id="KW-0808">Transferase</keyword>
<dbReference type="Gene3D" id="3.40.50.2000">
    <property type="entry name" value="Glycogen Phosphorylase B"/>
    <property type="match status" value="1"/>
</dbReference>
<protein>
    <submittedName>
        <fullName evidence="1">Glycosyltransferase involved in cell wall biosynthesis</fullName>
    </submittedName>
</protein>
<dbReference type="Proteomes" id="UP000317010">
    <property type="component" value="Unassembled WGS sequence"/>
</dbReference>
<dbReference type="AlphaFoldDB" id="A0A562U7I9"/>
<dbReference type="GO" id="GO:0016740">
    <property type="term" value="F:transferase activity"/>
    <property type="evidence" value="ECO:0007669"/>
    <property type="project" value="UniProtKB-KW"/>
</dbReference>
<dbReference type="CDD" id="cd03801">
    <property type="entry name" value="GT4_PimA-like"/>
    <property type="match status" value="1"/>
</dbReference>
<accession>A0A562U7I9</accession>
<keyword evidence="2" id="KW-1185">Reference proteome</keyword>
<name>A0A562U7I9_9SPHI</name>
<dbReference type="EMBL" id="VLLI01000004">
    <property type="protein sequence ID" value="TWJ01539.1"/>
    <property type="molecule type" value="Genomic_DNA"/>
</dbReference>
<dbReference type="OrthoDB" id="9807209at2"/>
<evidence type="ECO:0000313" key="2">
    <source>
        <dbReference type="Proteomes" id="UP000317010"/>
    </source>
</evidence>
<organism evidence="1 2">
    <name type="scientific">Mucilaginibacter frigoritolerans</name>
    <dbReference type="NCBI Taxonomy" id="652788"/>
    <lineage>
        <taxon>Bacteria</taxon>
        <taxon>Pseudomonadati</taxon>
        <taxon>Bacteroidota</taxon>
        <taxon>Sphingobacteriia</taxon>
        <taxon>Sphingobacteriales</taxon>
        <taxon>Sphingobacteriaceae</taxon>
        <taxon>Mucilaginibacter</taxon>
    </lineage>
</organism>
<sequence>MKKVLLVTDVSFWEKCSGHRMRISALIAYLASHVQLTVVNTGPAPENIEQILSAEYSAEFHILEKKRYLDSNSYGRKLKAFLKNRHFDTLIIEYIHSSYFLNFLREDVKLILDAHDIISERTAQFKRFNYAGALYELPRETENEIFNVYDKIMVLCAPDYEQINTMIGPGKALLCPHPHQIHHHSISKEVKNIVFIASAYLPNKDGINFFINNCWPAISEKSAMQLSIYGTVAEGVVINNQKNISIKGFEPDINKIYEEADIVINPVRFGAGLKIKNVEALAYGRPLVTTPHGARGIEAGQDHAFLVANDAIGFINAIASLIESNELRTYLSHNAMTFIAENFNVNTCFEPLLEEINKNQ</sequence>